<evidence type="ECO:0000256" key="4">
    <source>
        <dbReference type="ARBA" id="ARBA00022989"/>
    </source>
</evidence>
<keyword evidence="10" id="KW-1185">Reference proteome</keyword>
<protein>
    <submittedName>
        <fullName evidence="9">RDD family protein</fullName>
    </submittedName>
</protein>
<feature type="transmembrane region" description="Helical" evidence="7">
    <location>
        <begin position="81"/>
        <end position="105"/>
    </location>
</feature>
<keyword evidence="2" id="KW-1003">Cell membrane</keyword>
<keyword evidence="5 7" id="KW-0472">Membrane</keyword>
<name>A0A847S353_9NEIS</name>
<dbReference type="Proteomes" id="UP000587991">
    <property type="component" value="Unassembled WGS sequence"/>
</dbReference>
<evidence type="ECO:0000256" key="1">
    <source>
        <dbReference type="ARBA" id="ARBA00004651"/>
    </source>
</evidence>
<dbReference type="Pfam" id="PF06271">
    <property type="entry name" value="RDD"/>
    <property type="match status" value="1"/>
</dbReference>
<dbReference type="EMBL" id="JABAIM010000001">
    <property type="protein sequence ID" value="NLR74223.1"/>
    <property type="molecule type" value="Genomic_DNA"/>
</dbReference>
<evidence type="ECO:0000313" key="9">
    <source>
        <dbReference type="EMBL" id="NLR74223.1"/>
    </source>
</evidence>
<evidence type="ECO:0000256" key="2">
    <source>
        <dbReference type="ARBA" id="ARBA00022475"/>
    </source>
</evidence>
<dbReference type="PANTHER" id="PTHR36115:SF4">
    <property type="entry name" value="MEMBRANE PROTEIN"/>
    <property type="match status" value="1"/>
</dbReference>
<dbReference type="AlphaFoldDB" id="A0A847S353"/>
<sequence>MMEPDPHNPYAAPTAQVDRPDEPLIDGMQMASRLSRLGANILDSIFLLLLSGAIALMFYYGNGEDAWLASLLGEDEDALPLGALVGITAVMFGSFAVLNVIPLMATGQTLAKRILGIRIVTEDGQQAGLARCLLRFMIPGLINQIPFVGHIFALVNALRIFHSDHRCLHDIMFQTRVVKV</sequence>
<keyword evidence="3 7" id="KW-0812">Transmembrane</keyword>
<comment type="caution">
    <text evidence="9">The sequence shown here is derived from an EMBL/GenBank/DDBJ whole genome shotgun (WGS) entry which is preliminary data.</text>
</comment>
<proteinExistence type="predicted"/>
<evidence type="ECO:0000313" key="10">
    <source>
        <dbReference type="Proteomes" id="UP000587991"/>
    </source>
</evidence>
<evidence type="ECO:0000256" key="6">
    <source>
        <dbReference type="SAM" id="MobiDB-lite"/>
    </source>
</evidence>
<organism evidence="9 10">
    <name type="scientific">Leeia aquatica</name>
    <dbReference type="NCBI Taxonomy" id="2725557"/>
    <lineage>
        <taxon>Bacteria</taxon>
        <taxon>Pseudomonadati</taxon>
        <taxon>Pseudomonadota</taxon>
        <taxon>Betaproteobacteria</taxon>
        <taxon>Neisseriales</taxon>
        <taxon>Leeiaceae</taxon>
        <taxon>Leeia</taxon>
    </lineage>
</organism>
<keyword evidence="4 7" id="KW-1133">Transmembrane helix</keyword>
<accession>A0A847S353</accession>
<evidence type="ECO:0000256" key="3">
    <source>
        <dbReference type="ARBA" id="ARBA00022692"/>
    </source>
</evidence>
<dbReference type="InterPro" id="IPR010432">
    <property type="entry name" value="RDD"/>
</dbReference>
<feature type="transmembrane region" description="Helical" evidence="7">
    <location>
        <begin position="37"/>
        <end position="61"/>
    </location>
</feature>
<feature type="region of interest" description="Disordered" evidence="6">
    <location>
        <begin position="1"/>
        <end position="21"/>
    </location>
</feature>
<evidence type="ECO:0000259" key="8">
    <source>
        <dbReference type="Pfam" id="PF06271"/>
    </source>
</evidence>
<dbReference type="RefSeq" id="WP_168875850.1">
    <property type="nucleotide sequence ID" value="NZ_JABAIM010000001.1"/>
</dbReference>
<comment type="subcellular location">
    <subcellularLocation>
        <location evidence="1">Cell membrane</location>
        <topology evidence="1">Multi-pass membrane protein</topology>
    </subcellularLocation>
</comment>
<dbReference type="PANTHER" id="PTHR36115">
    <property type="entry name" value="PROLINE-RICH ANTIGEN HOMOLOG-RELATED"/>
    <property type="match status" value="1"/>
</dbReference>
<evidence type="ECO:0000256" key="7">
    <source>
        <dbReference type="SAM" id="Phobius"/>
    </source>
</evidence>
<gene>
    <name evidence="9" type="ORF">HF682_03525</name>
</gene>
<reference evidence="9 10" key="1">
    <citation type="submission" date="2020-04" db="EMBL/GenBank/DDBJ databases">
        <title>Draft genome of Leeia sp. IMCC25680.</title>
        <authorList>
            <person name="Song J."/>
            <person name="Cho J.-C."/>
        </authorList>
    </citation>
    <scope>NUCLEOTIDE SEQUENCE [LARGE SCALE GENOMIC DNA]</scope>
    <source>
        <strain evidence="9 10">IMCC25680</strain>
    </source>
</reference>
<evidence type="ECO:0000256" key="5">
    <source>
        <dbReference type="ARBA" id="ARBA00023136"/>
    </source>
</evidence>
<dbReference type="InterPro" id="IPR051791">
    <property type="entry name" value="Pra-immunoreactive"/>
</dbReference>
<dbReference type="GO" id="GO:0005886">
    <property type="term" value="C:plasma membrane"/>
    <property type="evidence" value="ECO:0007669"/>
    <property type="project" value="UniProtKB-SubCell"/>
</dbReference>
<feature type="domain" description="RDD" evidence="8">
    <location>
        <begin position="31"/>
        <end position="172"/>
    </location>
</feature>